<dbReference type="EMBL" id="CP032050">
    <property type="protein sequence ID" value="AYN67090.1"/>
    <property type="molecule type" value="Genomic_DNA"/>
</dbReference>
<dbReference type="KEGG" id="emar:D1013_06765"/>
<dbReference type="SMART" id="SM00829">
    <property type="entry name" value="PKS_ER"/>
    <property type="match status" value="1"/>
</dbReference>
<dbReference type="GO" id="GO:0016491">
    <property type="term" value="F:oxidoreductase activity"/>
    <property type="evidence" value="ECO:0007669"/>
    <property type="project" value="InterPro"/>
</dbReference>
<reference evidence="2 3" key="1">
    <citation type="submission" date="2018-08" db="EMBL/GenBank/DDBJ databases">
        <title>The reduced genetic potential of extracellular carbohydrate catabolism in Euzebyella marina RN62, a Flavobacteriia bacterium isolated from the hadal water.</title>
        <authorList>
            <person name="Xue C."/>
        </authorList>
    </citation>
    <scope>NUCLEOTIDE SEQUENCE [LARGE SCALE GENOMIC DNA]</scope>
    <source>
        <strain evidence="2 3">RN62</strain>
    </source>
</reference>
<dbReference type="Gene3D" id="3.90.180.10">
    <property type="entry name" value="Medium-chain alcohol dehydrogenases, catalytic domain"/>
    <property type="match status" value="1"/>
</dbReference>
<sequence length="325" mass="35680">MQALVYQKYGRPTDVLKITNREKPSPNSSEILVRVHAATVNRTDEGLLTARYFVSRFFTGLFKPTKPTPGTDFSGVIEAVGADIKEYSVGDEVFGFNDEIISSHAEYLILKSTKHVKKKPASISHSEAAACCEGAHYAINCLNKIKLEKGNLVMVNGGTGAIGSAAIQILKSRGIKVIATAEGKNIDLVKSLGAEQVLDYQTEDFTKQNIQFDLVLDAVGKSSFKKCRKILKPKGKYISTELGKGGANIFWALVSPFTGGKKVIFPMPSKIGESLTYITKLVENNEFHPVIDRIYPFSQIIEAYEYVSTGKKIGNVVVEMQTDEE</sequence>
<evidence type="ECO:0000259" key="1">
    <source>
        <dbReference type="SMART" id="SM00829"/>
    </source>
</evidence>
<dbReference type="Proteomes" id="UP000276309">
    <property type="component" value="Chromosome"/>
</dbReference>
<accession>A0A3G2L485</accession>
<proteinExistence type="predicted"/>
<protein>
    <submittedName>
        <fullName evidence="2">NAD(P)-dependent alcohol dehydrogenase</fullName>
    </submittedName>
</protein>
<dbReference type="RefSeq" id="WP_121848139.1">
    <property type="nucleotide sequence ID" value="NZ_CP032050.1"/>
</dbReference>
<dbReference type="PANTHER" id="PTHR11695:SF294">
    <property type="entry name" value="RETICULON-4-INTERACTING PROTEIN 1, MITOCHONDRIAL"/>
    <property type="match status" value="1"/>
</dbReference>
<dbReference type="Pfam" id="PF08240">
    <property type="entry name" value="ADH_N"/>
    <property type="match status" value="1"/>
</dbReference>
<evidence type="ECO:0000313" key="3">
    <source>
        <dbReference type="Proteomes" id="UP000276309"/>
    </source>
</evidence>
<dbReference type="InterPro" id="IPR050700">
    <property type="entry name" value="YIM1/Zinc_Alcohol_DH_Fams"/>
</dbReference>
<dbReference type="Pfam" id="PF13602">
    <property type="entry name" value="ADH_zinc_N_2"/>
    <property type="match status" value="1"/>
</dbReference>
<dbReference type="InterPro" id="IPR020843">
    <property type="entry name" value="ER"/>
</dbReference>
<dbReference type="OrthoDB" id="9787435at2"/>
<dbReference type="Gene3D" id="3.40.50.720">
    <property type="entry name" value="NAD(P)-binding Rossmann-like Domain"/>
    <property type="match status" value="1"/>
</dbReference>
<dbReference type="InterPro" id="IPR036291">
    <property type="entry name" value="NAD(P)-bd_dom_sf"/>
</dbReference>
<dbReference type="InterPro" id="IPR013154">
    <property type="entry name" value="ADH-like_N"/>
</dbReference>
<dbReference type="AlphaFoldDB" id="A0A3G2L485"/>
<evidence type="ECO:0000313" key="2">
    <source>
        <dbReference type="EMBL" id="AYN67090.1"/>
    </source>
</evidence>
<keyword evidence="3" id="KW-1185">Reference proteome</keyword>
<name>A0A3G2L485_9FLAO</name>
<dbReference type="SUPFAM" id="SSF51735">
    <property type="entry name" value="NAD(P)-binding Rossmann-fold domains"/>
    <property type="match status" value="1"/>
</dbReference>
<gene>
    <name evidence="2" type="ORF">D1013_06765</name>
</gene>
<dbReference type="InterPro" id="IPR011032">
    <property type="entry name" value="GroES-like_sf"/>
</dbReference>
<dbReference type="SUPFAM" id="SSF50129">
    <property type="entry name" value="GroES-like"/>
    <property type="match status" value="1"/>
</dbReference>
<dbReference type="PANTHER" id="PTHR11695">
    <property type="entry name" value="ALCOHOL DEHYDROGENASE RELATED"/>
    <property type="match status" value="1"/>
</dbReference>
<organism evidence="2 3">
    <name type="scientific">Euzebyella marina</name>
    <dbReference type="NCBI Taxonomy" id="1761453"/>
    <lineage>
        <taxon>Bacteria</taxon>
        <taxon>Pseudomonadati</taxon>
        <taxon>Bacteroidota</taxon>
        <taxon>Flavobacteriia</taxon>
        <taxon>Flavobacteriales</taxon>
        <taxon>Flavobacteriaceae</taxon>
        <taxon>Euzebyella</taxon>
    </lineage>
</organism>
<dbReference type="CDD" id="cd08267">
    <property type="entry name" value="MDR1"/>
    <property type="match status" value="1"/>
</dbReference>
<feature type="domain" description="Enoyl reductase (ER)" evidence="1">
    <location>
        <begin position="11"/>
        <end position="318"/>
    </location>
</feature>